<feature type="compositionally biased region" description="Low complexity" evidence="1">
    <location>
        <begin position="22"/>
        <end position="31"/>
    </location>
</feature>
<protein>
    <submittedName>
        <fullName evidence="2">Uncharacterized protein</fullName>
    </submittedName>
</protein>
<accession>Q2GV71</accession>
<evidence type="ECO:0000256" key="1">
    <source>
        <dbReference type="SAM" id="MobiDB-lite"/>
    </source>
</evidence>
<dbReference type="STRING" id="306901.Q2GV71"/>
<gene>
    <name evidence="2" type="ORF">CHGG_08133</name>
</gene>
<sequence length="101" mass="10556">MDRNNLFSRPAHRGGGGGPGLPGRQVQRPPGDAGGYPPAPGGYDSYGGRPPAPARPQYPSGGGAGYEARQSQPRGGGRQVRLRLAKVEDKTLQAQYIFGNV</sequence>
<dbReference type="InParanoid" id="Q2GV71"/>
<evidence type="ECO:0000313" key="3">
    <source>
        <dbReference type="Proteomes" id="UP000001056"/>
    </source>
</evidence>
<evidence type="ECO:0000313" key="2">
    <source>
        <dbReference type="EMBL" id="EAQ86880.1"/>
    </source>
</evidence>
<dbReference type="GeneID" id="4394004"/>
<dbReference type="RefSeq" id="XP_001225789.1">
    <property type="nucleotide sequence ID" value="XM_001225788.1"/>
</dbReference>
<organism evidence="2 3">
    <name type="scientific">Chaetomium globosum (strain ATCC 6205 / CBS 148.51 / DSM 1962 / NBRC 6347 / NRRL 1970)</name>
    <name type="common">Soil fungus</name>
    <dbReference type="NCBI Taxonomy" id="306901"/>
    <lineage>
        <taxon>Eukaryota</taxon>
        <taxon>Fungi</taxon>
        <taxon>Dikarya</taxon>
        <taxon>Ascomycota</taxon>
        <taxon>Pezizomycotina</taxon>
        <taxon>Sordariomycetes</taxon>
        <taxon>Sordariomycetidae</taxon>
        <taxon>Sordariales</taxon>
        <taxon>Chaetomiaceae</taxon>
        <taxon>Chaetomium</taxon>
    </lineage>
</organism>
<dbReference type="EMBL" id="CH408033">
    <property type="protein sequence ID" value="EAQ86880.1"/>
    <property type="molecule type" value="Genomic_DNA"/>
</dbReference>
<keyword evidence="3" id="KW-1185">Reference proteome</keyword>
<feature type="region of interest" description="Disordered" evidence="1">
    <location>
        <begin position="1"/>
        <end position="79"/>
    </location>
</feature>
<reference evidence="3" key="1">
    <citation type="journal article" date="2015" name="Genome Announc.">
        <title>Draft genome sequence of the cellulolytic fungus Chaetomium globosum.</title>
        <authorList>
            <person name="Cuomo C.A."/>
            <person name="Untereiner W.A."/>
            <person name="Ma L.-J."/>
            <person name="Grabherr M."/>
            <person name="Birren B.W."/>
        </authorList>
    </citation>
    <scope>NUCLEOTIDE SEQUENCE [LARGE SCALE GENOMIC DNA]</scope>
    <source>
        <strain evidence="3">ATCC 6205 / CBS 148.51 / DSM 1962 / NBRC 6347 / NRRL 1970</strain>
    </source>
</reference>
<name>Q2GV71_CHAGB</name>
<dbReference type="eggNOG" id="KOG0741">
    <property type="taxonomic scope" value="Eukaryota"/>
</dbReference>
<dbReference type="AlphaFoldDB" id="Q2GV71"/>
<dbReference type="VEuPathDB" id="FungiDB:CHGG_08133"/>
<proteinExistence type="predicted"/>
<dbReference type="HOGENOM" id="CLU_2291366_0_0_1"/>
<dbReference type="Proteomes" id="UP000001056">
    <property type="component" value="Unassembled WGS sequence"/>
</dbReference>